<dbReference type="InterPro" id="IPR023472">
    <property type="entry name" value="Uncharacterised_MJ0810"/>
</dbReference>
<dbReference type="InterPro" id="IPR023473">
    <property type="entry name" value="AMMECR1"/>
</dbReference>
<gene>
    <name evidence="3" type="ORF">DNFNHJIP_00211</name>
</gene>
<organism evidence="3 4">
    <name type="scientific">Candidatus Argoarchaeum ethanivorans</name>
    <dbReference type="NCBI Taxonomy" id="2608793"/>
    <lineage>
        <taxon>Archaea</taxon>
        <taxon>Methanobacteriati</taxon>
        <taxon>Methanobacteriota</taxon>
        <taxon>Stenosarchaea group</taxon>
        <taxon>Methanomicrobia</taxon>
        <taxon>Methanosarcinales</taxon>
        <taxon>Methanosarcinales incertae sedis</taxon>
        <taxon>GOM Arc I cluster</taxon>
        <taxon>Candidatus Argoarchaeum</taxon>
    </lineage>
</organism>
<dbReference type="EMBL" id="CAJHZY010000016">
    <property type="protein sequence ID" value="CAD7766811.1"/>
    <property type="molecule type" value="Genomic_DNA"/>
</dbReference>
<evidence type="ECO:0000256" key="1">
    <source>
        <dbReference type="HAMAP-Rule" id="MF_00645"/>
    </source>
</evidence>
<dbReference type="Proteomes" id="UP000614580">
    <property type="component" value="Unassembled WGS sequence"/>
</dbReference>
<dbReference type="SUPFAM" id="SSF143447">
    <property type="entry name" value="AMMECR1-like"/>
    <property type="match status" value="1"/>
</dbReference>
<dbReference type="Gene3D" id="3.30.1490.150">
    <property type="entry name" value="Hypothetical protein ph0010, domain 2"/>
    <property type="match status" value="1"/>
</dbReference>
<name>A0A812A094_9EURY</name>
<dbReference type="PANTHER" id="PTHR13016:SF0">
    <property type="entry name" value="AMME SYNDROME CANDIDATE GENE 1 PROTEIN"/>
    <property type="match status" value="1"/>
</dbReference>
<proteinExistence type="inferred from homology"/>
<dbReference type="AlphaFoldDB" id="A0A812A094"/>
<reference evidence="3" key="1">
    <citation type="submission" date="2020-12" db="EMBL/GenBank/DDBJ databases">
        <authorList>
            <person name="Hahn C.J."/>
            <person name="Laso-Perez R."/>
            <person name="Vulcano F."/>
            <person name="Vaziourakis K.-M."/>
            <person name="Stokke R."/>
            <person name="Steen I.H."/>
            <person name="Teske A."/>
            <person name="Boetius A."/>
            <person name="Liebeke M."/>
            <person name="Amann R."/>
            <person name="Knittel K."/>
        </authorList>
    </citation>
    <scope>NUCLEOTIDE SEQUENCE</scope>
    <source>
        <strain evidence="3">Gfbio:c6db26ca-90af-429b-aeed-0e3e8aed0b5e:GoM-Arc1_AMV-AAA_792_C10</strain>
    </source>
</reference>
<dbReference type="InterPro" id="IPR002733">
    <property type="entry name" value="AMMECR1_domain"/>
</dbReference>
<accession>A0A812A094</accession>
<feature type="domain" description="AMMECR1" evidence="2">
    <location>
        <begin position="7"/>
        <end position="194"/>
    </location>
</feature>
<evidence type="ECO:0000313" key="3">
    <source>
        <dbReference type="EMBL" id="CAD7766811.1"/>
    </source>
</evidence>
<dbReference type="InterPro" id="IPR027485">
    <property type="entry name" value="AMMECR1_N"/>
</dbReference>
<dbReference type="Gene3D" id="3.30.700.20">
    <property type="entry name" value="Hypothetical protein ph0010, domain 1"/>
    <property type="match status" value="1"/>
</dbReference>
<dbReference type="Pfam" id="PF01871">
    <property type="entry name" value="AMMECR1"/>
    <property type="match status" value="1"/>
</dbReference>
<dbReference type="InterPro" id="IPR036071">
    <property type="entry name" value="AMMECR1_dom_sf"/>
</dbReference>
<evidence type="ECO:0000313" key="4">
    <source>
        <dbReference type="Proteomes" id="UP000614580"/>
    </source>
</evidence>
<dbReference type="InterPro" id="IPR027623">
    <property type="entry name" value="AmmeMemoSam_A"/>
</dbReference>
<dbReference type="PANTHER" id="PTHR13016">
    <property type="entry name" value="AMMECR1 HOMOLOG"/>
    <property type="match status" value="1"/>
</dbReference>
<dbReference type="HAMAP" id="MF_00645">
    <property type="entry name" value="AMMECR1"/>
    <property type="match status" value="1"/>
</dbReference>
<dbReference type="NCBIfam" id="TIGR00296">
    <property type="entry name" value="TIGR00296 family protein"/>
    <property type="match status" value="1"/>
</dbReference>
<dbReference type="PROSITE" id="PS51112">
    <property type="entry name" value="AMMECR1"/>
    <property type="match status" value="1"/>
</dbReference>
<comment type="caution">
    <text evidence="3">The sequence shown here is derived from an EMBL/GenBank/DDBJ whole genome shotgun (WGS) entry which is preliminary data.</text>
</comment>
<evidence type="ECO:0000259" key="2">
    <source>
        <dbReference type="PROSITE" id="PS51112"/>
    </source>
</evidence>
<protein>
    <recommendedName>
        <fullName evidence="1">Protein DNFNHJIP_00211</fullName>
    </recommendedName>
</protein>
<dbReference type="NCBIfam" id="TIGR04335">
    <property type="entry name" value="AmmeMemoSam_A"/>
    <property type="match status" value="1"/>
</dbReference>
<sequence>MNMLTLTEGESAVHLARESIESHLAGMPYPRIPDDAIFQQQRGVFVTLNTIKHKLRGCIGVPYPVMPLADAILTSSKDAATKDPRFPPLSTKELQKIVIEVTILTTPEKLEGKPTELLEKIEIGRDGLIVKYGYYQGLLLPQVATEYNFTTEEFLSQTCMKAGLPSNCWLTGAEIYAFRGQIFGELTPRGSVQEKGLKSVR</sequence>